<evidence type="ECO:0000313" key="2">
    <source>
        <dbReference type="Proteomes" id="UP000245626"/>
    </source>
</evidence>
<proteinExistence type="predicted"/>
<reference evidence="1 2" key="1">
    <citation type="journal article" date="2018" name="Mol. Biol. Evol.">
        <title>Broad Genomic Sampling Reveals a Smut Pathogenic Ancestry of the Fungal Clade Ustilaginomycotina.</title>
        <authorList>
            <person name="Kijpornyongpan T."/>
            <person name="Mondo S.J."/>
            <person name="Barry K."/>
            <person name="Sandor L."/>
            <person name="Lee J."/>
            <person name="Lipzen A."/>
            <person name="Pangilinan J."/>
            <person name="LaButti K."/>
            <person name="Hainaut M."/>
            <person name="Henrissat B."/>
            <person name="Grigoriev I.V."/>
            <person name="Spatafora J.W."/>
            <person name="Aime M.C."/>
        </authorList>
    </citation>
    <scope>NUCLEOTIDE SEQUENCE [LARGE SCALE GENOMIC DNA]</scope>
    <source>
        <strain evidence="1 2">SA 807</strain>
    </source>
</reference>
<keyword evidence="2" id="KW-1185">Reference proteome</keyword>
<dbReference type="EMBL" id="KZ819803">
    <property type="protein sequence ID" value="PWN52000.1"/>
    <property type="molecule type" value="Genomic_DNA"/>
</dbReference>
<sequence>MQKGRAYRMCQASLGTLAGRERQRFRESITTSTRKEGRRSRKRLARHLQERVSRAATQGIARESTRLNSSRACESRVEKGGRRPFTAPRGAGPPRIIRSDTAHRDGGKGFQSMHFASLLSHST</sequence>
<evidence type="ECO:0000313" key="1">
    <source>
        <dbReference type="EMBL" id="PWN52000.1"/>
    </source>
</evidence>
<organism evidence="1 2">
    <name type="scientific">Violaceomyces palustris</name>
    <dbReference type="NCBI Taxonomy" id="1673888"/>
    <lineage>
        <taxon>Eukaryota</taxon>
        <taxon>Fungi</taxon>
        <taxon>Dikarya</taxon>
        <taxon>Basidiomycota</taxon>
        <taxon>Ustilaginomycotina</taxon>
        <taxon>Ustilaginomycetes</taxon>
        <taxon>Violaceomycetales</taxon>
        <taxon>Violaceomycetaceae</taxon>
        <taxon>Violaceomyces</taxon>
    </lineage>
</organism>
<protein>
    <submittedName>
        <fullName evidence="1">Uncharacterized protein</fullName>
    </submittedName>
</protein>
<accession>A0ACD0P1M5</accession>
<gene>
    <name evidence="1" type="ORF">IE53DRAFT_25958</name>
</gene>
<name>A0ACD0P1M5_9BASI</name>
<dbReference type="Proteomes" id="UP000245626">
    <property type="component" value="Unassembled WGS sequence"/>
</dbReference>